<dbReference type="SMART" id="SM00490">
    <property type="entry name" value="HELICc"/>
    <property type="match status" value="1"/>
</dbReference>
<dbReference type="CDD" id="cd00268">
    <property type="entry name" value="DEADc"/>
    <property type="match status" value="1"/>
</dbReference>
<evidence type="ECO:0000313" key="11">
    <source>
        <dbReference type="Proteomes" id="UP000652567"/>
    </source>
</evidence>
<feature type="compositionally biased region" description="Basic and acidic residues" evidence="7">
    <location>
        <begin position="414"/>
        <end position="428"/>
    </location>
</feature>
<dbReference type="InterPro" id="IPR001650">
    <property type="entry name" value="Helicase_C-like"/>
</dbReference>
<dbReference type="InterPro" id="IPR050079">
    <property type="entry name" value="DEAD_box_RNA_helicase"/>
</dbReference>
<dbReference type="Proteomes" id="UP000652567">
    <property type="component" value="Unassembled WGS sequence"/>
</dbReference>
<dbReference type="InterPro" id="IPR027417">
    <property type="entry name" value="P-loop_NTPase"/>
</dbReference>
<evidence type="ECO:0000256" key="5">
    <source>
        <dbReference type="ARBA" id="ARBA00038437"/>
    </source>
</evidence>
<dbReference type="InterPro" id="IPR014001">
    <property type="entry name" value="Helicase_ATP-bd"/>
</dbReference>
<name>A0A928V6R9_9GAMM</name>
<dbReference type="EMBL" id="PRDL01000001">
    <property type="protein sequence ID" value="MBE8717124.1"/>
    <property type="molecule type" value="Genomic_DNA"/>
</dbReference>
<dbReference type="CDD" id="cd18787">
    <property type="entry name" value="SF2_C_DEAD"/>
    <property type="match status" value="1"/>
</dbReference>
<gene>
    <name evidence="10" type="ORF">C4F51_07980</name>
</gene>
<dbReference type="Pfam" id="PF00270">
    <property type="entry name" value="DEAD"/>
    <property type="match status" value="1"/>
</dbReference>
<dbReference type="RefSeq" id="WP_193908734.1">
    <property type="nucleotide sequence ID" value="NZ_PRDL01000001.1"/>
</dbReference>
<reference evidence="10" key="1">
    <citation type="submission" date="2018-07" db="EMBL/GenBank/DDBJ databases">
        <title>Genome assembly of strain Ka43.</title>
        <authorList>
            <person name="Kukolya J."/>
            <person name="Nagy I."/>
            <person name="Horvath B."/>
            <person name="Toth A."/>
        </authorList>
    </citation>
    <scope>NUCLEOTIDE SEQUENCE</scope>
    <source>
        <strain evidence="10">KB43</strain>
    </source>
</reference>
<keyword evidence="3 6" id="KW-0347">Helicase</keyword>
<feature type="domain" description="Helicase C-terminal" evidence="9">
    <location>
        <begin position="233"/>
        <end position="383"/>
    </location>
</feature>
<comment type="similarity">
    <text evidence="5 6">Belongs to the DEAD box helicase family.</text>
</comment>
<evidence type="ECO:0000256" key="1">
    <source>
        <dbReference type="ARBA" id="ARBA00022741"/>
    </source>
</evidence>
<dbReference type="InterPro" id="IPR011545">
    <property type="entry name" value="DEAD/DEAH_box_helicase_dom"/>
</dbReference>
<evidence type="ECO:0000256" key="7">
    <source>
        <dbReference type="SAM" id="MobiDB-lite"/>
    </source>
</evidence>
<dbReference type="GO" id="GO:0003676">
    <property type="term" value="F:nucleic acid binding"/>
    <property type="evidence" value="ECO:0007669"/>
    <property type="project" value="InterPro"/>
</dbReference>
<dbReference type="GO" id="GO:0016787">
    <property type="term" value="F:hydrolase activity"/>
    <property type="evidence" value="ECO:0007669"/>
    <property type="project" value="UniProtKB-KW"/>
</dbReference>
<keyword evidence="1 6" id="KW-0547">Nucleotide-binding</keyword>
<feature type="region of interest" description="Disordered" evidence="7">
    <location>
        <begin position="389"/>
        <end position="468"/>
    </location>
</feature>
<feature type="domain" description="Helicase ATP-binding" evidence="8">
    <location>
        <begin position="35"/>
        <end position="209"/>
    </location>
</feature>
<dbReference type="SUPFAM" id="SSF52540">
    <property type="entry name" value="P-loop containing nucleoside triphosphate hydrolases"/>
    <property type="match status" value="2"/>
</dbReference>
<accession>A0A928V6R9</accession>
<dbReference type="GO" id="GO:0005524">
    <property type="term" value="F:ATP binding"/>
    <property type="evidence" value="ECO:0007669"/>
    <property type="project" value="UniProtKB-KW"/>
</dbReference>
<evidence type="ECO:0000256" key="3">
    <source>
        <dbReference type="ARBA" id="ARBA00022806"/>
    </source>
</evidence>
<dbReference type="SMART" id="SM00487">
    <property type="entry name" value="DEXDc"/>
    <property type="match status" value="1"/>
</dbReference>
<organism evidence="10 11">
    <name type="scientific">Cellvibrio polysaccharolyticus</name>
    <dbReference type="NCBI Taxonomy" id="2082724"/>
    <lineage>
        <taxon>Bacteria</taxon>
        <taxon>Pseudomonadati</taxon>
        <taxon>Pseudomonadota</taxon>
        <taxon>Gammaproteobacteria</taxon>
        <taxon>Cellvibrionales</taxon>
        <taxon>Cellvibrionaceae</taxon>
        <taxon>Cellvibrio</taxon>
    </lineage>
</organism>
<dbReference type="Gene3D" id="3.40.50.300">
    <property type="entry name" value="P-loop containing nucleotide triphosphate hydrolases"/>
    <property type="match status" value="2"/>
</dbReference>
<comment type="caution">
    <text evidence="10">The sequence shown here is derived from an EMBL/GenBank/DDBJ whole genome shotgun (WGS) entry which is preliminary data.</text>
</comment>
<evidence type="ECO:0000256" key="4">
    <source>
        <dbReference type="ARBA" id="ARBA00022840"/>
    </source>
</evidence>
<evidence type="ECO:0000259" key="9">
    <source>
        <dbReference type="PROSITE" id="PS51194"/>
    </source>
</evidence>
<dbReference type="PROSITE" id="PS00039">
    <property type="entry name" value="DEAD_ATP_HELICASE"/>
    <property type="match status" value="1"/>
</dbReference>
<keyword evidence="11" id="KW-1185">Reference proteome</keyword>
<keyword evidence="4 6" id="KW-0067">ATP-binding</keyword>
<dbReference type="PANTHER" id="PTHR47959:SF3">
    <property type="entry name" value="ATP-DEPENDENT RNA HELICASE SRMB"/>
    <property type="match status" value="1"/>
</dbReference>
<evidence type="ECO:0000256" key="2">
    <source>
        <dbReference type="ARBA" id="ARBA00022801"/>
    </source>
</evidence>
<protein>
    <submittedName>
        <fullName evidence="10">ATP-dependent helicase</fullName>
    </submittedName>
</protein>
<dbReference type="PROSITE" id="PS51192">
    <property type="entry name" value="HELICASE_ATP_BIND_1"/>
    <property type="match status" value="1"/>
</dbReference>
<dbReference type="AlphaFoldDB" id="A0A928V6R9"/>
<dbReference type="PROSITE" id="PS51194">
    <property type="entry name" value="HELICASE_CTER"/>
    <property type="match status" value="1"/>
</dbReference>
<dbReference type="PANTHER" id="PTHR47959">
    <property type="entry name" value="ATP-DEPENDENT RNA HELICASE RHLE-RELATED"/>
    <property type="match status" value="1"/>
</dbReference>
<sequence length="468" mass="51559">MAEQSFELLIEPASLQRVLTEQGLSQPTPVQLQAIPAVLAGKNLLVSAKTGSGKTVAFLLPAIQQLLENKPRQPFGARLLILTPTRELARQILKIAQDFTRYNDLSVGMIAGGEELKYQKSMLRKDPEIIVATPGRLAEHIAHRSVDFSGLEVLVLDEADRMLDMGQGEDVLNIVTACNEDRQNLLFSATLELTGLKHLVKQLMHEQPYERLEIAEAPNRIQQQFILSDDVKHKEKLLVALLAQSKDAKVVVFTNTKLKAGQLDGLLRYNKYRVSALHGDMTQDERKRSLDFFRQQKTQVLVATDVAARGLDIDDIELVINFDMAHSGDEYTHRIGRTGRAGREGRAVSLVTAVDWNLMSSIERYLKVRFEKTQVPGLVASYQGPAKLKSSGKAAGVKKKKPGASASSGGGSKKPLEKAKVRDRDKKNIGKRRTAVDGAAPRPENSAPVIDGFAPLKRKAVRDPGDDA</sequence>
<evidence type="ECO:0000256" key="6">
    <source>
        <dbReference type="RuleBase" id="RU000492"/>
    </source>
</evidence>
<dbReference type="InterPro" id="IPR000629">
    <property type="entry name" value="RNA-helicase_DEAD-box_CS"/>
</dbReference>
<evidence type="ECO:0000259" key="8">
    <source>
        <dbReference type="PROSITE" id="PS51192"/>
    </source>
</evidence>
<dbReference type="Pfam" id="PF00271">
    <property type="entry name" value="Helicase_C"/>
    <property type="match status" value="1"/>
</dbReference>
<proteinExistence type="inferred from homology"/>
<dbReference type="GO" id="GO:0005829">
    <property type="term" value="C:cytosol"/>
    <property type="evidence" value="ECO:0007669"/>
    <property type="project" value="TreeGrafter"/>
</dbReference>
<dbReference type="GO" id="GO:0003724">
    <property type="term" value="F:RNA helicase activity"/>
    <property type="evidence" value="ECO:0007669"/>
    <property type="project" value="TreeGrafter"/>
</dbReference>
<keyword evidence="2 6" id="KW-0378">Hydrolase</keyword>
<evidence type="ECO:0000313" key="10">
    <source>
        <dbReference type="EMBL" id="MBE8717124.1"/>
    </source>
</evidence>
<dbReference type="InterPro" id="IPR044742">
    <property type="entry name" value="DEAD/DEAH_RhlB"/>
</dbReference>